<dbReference type="RefSeq" id="WP_104618585.1">
    <property type="nucleotide sequence ID" value="NZ_JAWLQH010000006.1"/>
</dbReference>
<organism evidence="5 6">
    <name type="scientific">Brachyspira murdochii</name>
    <dbReference type="NCBI Taxonomy" id="84378"/>
    <lineage>
        <taxon>Bacteria</taxon>
        <taxon>Pseudomonadati</taxon>
        <taxon>Spirochaetota</taxon>
        <taxon>Spirochaetia</taxon>
        <taxon>Brachyspirales</taxon>
        <taxon>Brachyspiraceae</taxon>
        <taxon>Brachyspira</taxon>
    </lineage>
</organism>
<dbReference type="Proteomes" id="UP000238924">
    <property type="component" value="Unassembled WGS sequence"/>
</dbReference>
<dbReference type="PANTHER" id="PTHR11364:SF27">
    <property type="entry name" value="SULFURTRANSFERASE"/>
    <property type="match status" value="1"/>
</dbReference>
<dbReference type="PROSITE" id="PS51257">
    <property type="entry name" value="PROKAR_LIPOPROTEIN"/>
    <property type="match status" value="1"/>
</dbReference>
<dbReference type="SMART" id="SM00450">
    <property type="entry name" value="RHOD"/>
    <property type="match status" value="2"/>
</dbReference>
<evidence type="ECO:0000313" key="5">
    <source>
        <dbReference type="EMBL" id="PPS21882.1"/>
    </source>
</evidence>
<gene>
    <name evidence="5" type="ORF">DJ52_08220</name>
</gene>
<dbReference type="CDD" id="cd01449">
    <property type="entry name" value="TST_Repeat_2"/>
    <property type="match status" value="1"/>
</dbReference>
<keyword evidence="2" id="KW-0677">Repeat</keyword>
<feature type="signal peptide" evidence="3">
    <location>
        <begin position="1"/>
        <end position="16"/>
    </location>
</feature>
<dbReference type="InterPro" id="IPR036873">
    <property type="entry name" value="Rhodanese-like_dom_sf"/>
</dbReference>
<dbReference type="SUPFAM" id="SSF52821">
    <property type="entry name" value="Rhodanese/Cell cycle control phosphatase"/>
    <property type="match status" value="2"/>
</dbReference>
<keyword evidence="6" id="KW-1185">Reference proteome</keyword>
<dbReference type="CDD" id="cd01448">
    <property type="entry name" value="TST_Repeat_1"/>
    <property type="match status" value="1"/>
</dbReference>
<feature type="chain" id="PRO_5047545146" evidence="3">
    <location>
        <begin position="17"/>
        <end position="324"/>
    </location>
</feature>
<reference evidence="5 6" key="1">
    <citation type="submission" date="2014-04" db="EMBL/GenBank/DDBJ databases">
        <title>Whole genome sequence of 'Brachyspira hampsonii' D13-03603F2.</title>
        <authorList>
            <person name="Patterson A.H."/>
            <person name="Chaban B."/>
            <person name="Fernando C."/>
            <person name="Harding J.C."/>
            <person name="Hill J.E."/>
        </authorList>
    </citation>
    <scope>NUCLEOTIDE SEQUENCE [LARGE SCALE GENOMIC DNA]</scope>
    <source>
        <strain evidence="5 6">D13-03603F2</strain>
    </source>
</reference>
<feature type="domain" description="Rhodanese" evidence="4">
    <location>
        <begin position="199"/>
        <end position="314"/>
    </location>
</feature>
<dbReference type="PANTHER" id="PTHR11364">
    <property type="entry name" value="THIOSULFATE SULFERTANSFERASE"/>
    <property type="match status" value="1"/>
</dbReference>
<evidence type="ECO:0000256" key="2">
    <source>
        <dbReference type="ARBA" id="ARBA00022737"/>
    </source>
</evidence>
<proteinExistence type="predicted"/>
<keyword evidence="3" id="KW-0732">Signal</keyword>
<evidence type="ECO:0000313" key="6">
    <source>
        <dbReference type="Proteomes" id="UP000238924"/>
    </source>
</evidence>
<dbReference type="EMBL" id="JJMJ01000127">
    <property type="protein sequence ID" value="PPS21882.1"/>
    <property type="molecule type" value="Genomic_DNA"/>
</dbReference>
<dbReference type="Gene3D" id="3.40.250.10">
    <property type="entry name" value="Rhodanese-like domain"/>
    <property type="match status" value="2"/>
</dbReference>
<dbReference type="PROSITE" id="PS50206">
    <property type="entry name" value="RHODANESE_3"/>
    <property type="match status" value="2"/>
</dbReference>
<name>A0ABX5B5H6_9SPIR</name>
<protein>
    <submittedName>
        <fullName evidence="5">Sulfurtransferase</fullName>
    </submittedName>
</protein>
<evidence type="ECO:0000256" key="1">
    <source>
        <dbReference type="ARBA" id="ARBA00022679"/>
    </source>
</evidence>
<keyword evidence="1" id="KW-0808">Transferase</keyword>
<dbReference type="InterPro" id="IPR001307">
    <property type="entry name" value="Thiosulphate_STrfase_CS"/>
</dbReference>
<dbReference type="InterPro" id="IPR045078">
    <property type="entry name" value="TST/MPST-like"/>
</dbReference>
<dbReference type="InterPro" id="IPR001763">
    <property type="entry name" value="Rhodanese-like_dom"/>
</dbReference>
<sequence length="324" mass="36351">MKKFLFFLILILSVLASCSKTETNSNTNQSSVNASPVEKTRVYVNADWVKSVIDGNQPQSSNYVILEASWGDASADYKKAHIPGALHINTDLIEEPEYWNVRTPKEIEQVMKDFGISKDTAVIVYGEPSPAARVATTLLWAGVDEVHVLDGNLKAWTDMGYAASSNTEKAKPIDDVGVIVPAHPEYIISLPEQIIEKQKDPNFKLVSIRSWDEFTGKVSGYSYIERVGEPKGAVWGRDEFDYVDDNGKIISIDEAQKIWNEWGVTKDNEISFYCGTGWRAAIPFLIAYQEGWTNVTLFDGGWYVWQMNPELPVQLGDPRENTNN</sequence>
<comment type="caution">
    <text evidence="5">The sequence shown here is derived from an EMBL/GenBank/DDBJ whole genome shotgun (WGS) entry which is preliminary data.</text>
</comment>
<accession>A0ABX5B5H6</accession>
<evidence type="ECO:0000256" key="3">
    <source>
        <dbReference type="SAM" id="SignalP"/>
    </source>
</evidence>
<dbReference type="Pfam" id="PF00581">
    <property type="entry name" value="Rhodanese"/>
    <property type="match status" value="2"/>
</dbReference>
<feature type="domain" description="Rhodanese" evidence="4">
    <location>
        <begin position="59"/>
        <end position="165"/>
    </location>
</feature>
<dbReference type="PROSITE" id="PS00380">
    <property type="entry name" value="RHODANESE_1"/>
    <property type="match status" value="1"/>
</dbReference>
<evidence type="ECO:0000259" key="4">
    <source>
        <dbReference type="PROSITE" id="PS50206"/>
    </source>
</evidence>